<name>A0A838BH64_9HYPH</name>
<organism evidence="1 2">
    <name type="scientific">Microvirga mediterraneensis</name>
    <dbReference type="NCBI Taxonomy" id="2754695"/>
    <lineage>
        <taxon>Bacteria</taxon>
        <taxon>Pseudomonadati</taxon>
        <taxon>Pseudomonadota</taxon>
        <taxon>Alphaproteobacteria</taxon>
        <taxon>Hyphomicrobiales</taxon>
        <taxon>Methylobacteriaceae</taxon>
        <taxon>Microvirga</taxon>
    </lineage>
</organism>
<dbReference type="RefSeq" id="WP_181050275.1">
    <property type="nucleotide sequence ID" value="NZ_JACDXJ010000001.1"/>
</dbReference>
<proteinExistence type="predicted"/>
<keyword evidence="2" id="KW-1185">Reference proteome</keyword>
<evidence type="ECO:0000313" key="1">
    <source>
        <dbReference type="EMBL" id="MBA1154575.1"/>
    </source>
</evidence>
<dbReference type="EMBL" id="JACDXJ010000001">
    <property type="protein sequence ID" value="MBA1154575.1"/>
    <property type="molecule type" value="Genomic_DNA"/>
</dbReference>
<protein>
    <submittedName>
        <fullName evidence="1">Uncharacterized protein</fullName>
    </submittedName>
</protein>
<dbReference type="AlphaFoldDB" id="A0A838BH64"/>
<reference evidence="1 2" key="1">
    <citation type="submission" date="2020-07" db="EMBL/GenBank/DDBJ databases">
        <title>Draft genome and description of Microvirga mediterraneensis Marseille-Q2068 sp. nov.</title>
        <authorList>
            <person name="Boxberger M."/>
        </authorList>
    </citation>
    <scope>NUCLEOTIDE SEQUENCE [LARGE SCALE GENOMIC DNA]</scope>
    <source>
        <strain evidence="1 2">Marseille-Q2068</strain>
    </source>
</reference>
<evidence type="ECO:0000313" key="2">
    <source>
        <dbReference type="Proteomes" id="UP000572984"/>
    </source>
</evidence>
<gene>
    <name evidence="1" type="ORF">H0S73_00360</name>
</gene>
<dbReference type="Proteomes" id="UP000572984">
    <property type="component" value="Unassembled WGS sequence"/>
</dbReference>
<accession>A0A838BH64</accession>
<sequence length="136" mass="15118">MRQKLKVLRAPEFHRMSGRNGGQPYPAPAAIRWTRTDADEIEQGIIRAYFRLAGTSNERNGSRTVTVIRAGAMEARLTEAPSETCLVGMPSFWLEIYSHASRSVVASRGCSEFDEDELAAAVELIARAGERIRVDH</sequence>
<comment type="caution">
    <text evidence="1">The sequence shown here is derived from an EMBL/GenBank/DDBJ whole genome shotgun (WGS) entry which is preliminary data.</text>
</comment>